<sequence>MASDYACLALLMKSFIDRANSLSKSSLHVSLSASQMDPIGLQKKLDDLVNIVGSITKTMKEKHVDSPHSRYVSHSINHSRGEYPTSDWKDMRRGLKLIYLPSTRDQPADFKIRSPLVHQTFGYCIPKNLTRENQSYSPSTHPYNVVTPSPHPMAVNKSPTSVITPKSTRHTTPTHVSVFNQGVSPTPSDLLLDHHPASFVGPIRGHHCGRDYPPLSNISVAAPLCRSSPSLDGRPSIGSSAGSVPHDSPLGPTPSQPSQPLASPVLNPVSVMVIKKCIKKKKFPEPETECIHFVDANDITNNEDFFEDENEVVKLDSLHDLKPDLGDLEPVNLDTLAHSDPNLIKDISLDKVCLDDINLISKEADLTLKTLKLNSKDYDLIVSPTETTPNNSDLILDNSDGDVDNLKLEVSQLNLPPELNPDLIDPELIDLRVITKLDHIESSNMSSEDSNLTLRDYEPNLNNDPPLILLESILGVAPLDLYLRECVCLDWTYLTIPSIDFNVRGSIDLYLHVTSLNVVPTSILSLIPTGDSLGYPIMVVSQDPSTYHIPDSSNMPSTLLSSLVKDHISHSWTTLLDYPAAPRRLSITLAETSYRNAFVAKDVFIAPLTPVPLNMKILCPLIL</sequence>
<comment type="caution">
    <text evidence="2">The sequence shown here is derived from an EMBL/GenBank/DDBJ whole genome shotgun (WGS) entry which is preliminary data.</text>
</comment>
<keyword evidence="3" id="KW-1185">Reference proteome</keyword>
<evidence type="ECO:0000313" key="2">
    <source>
        <dbReference type="EMBL" id="KAL0915387.1"/>
    </source>
</evidence>
<organism evidence="2 3">
    <name type="scientific">Dendrobium thyrsiflorum</name>
    <name type="common">Pinecone-like raceme dendrobium</name>
    <name type="synonym">Orchid</name>
    <dbReference type="NCBI Taxonomy" id="117978"/>
    <lineage>
        <taxon>Eukaryota</taxon>
        <taxon>Viridiplantae</taxon>
        <taxon>Streptophyta</taxon>
        <taxon>Embryophyta</taxon>
        <taxon>Tracheophyta</taxon>
        <taxon>Spermatophyta</taxon>
        <taxon>Magnoliopsida</taxon>
        <taxon>Liliopsida</taxon>
        <taxon>Asparagales</taxon>
        <taxon>Orchidaceae</taxon>
        <taxon>Epidendroideae</taxon>
        <taxon>Malaxideae</taxon>
        <taxon>Dendrobiinae</taxon>
        <taxon>Dendrobium</taxon>
    </lineage>
</organism>
<accession>A0ABD0UY70</accession>
<feature type="region of interest" description="Disordered" evidence="1">
    <location>
        <begin position="229"/>
        <end position="263"/>
    </location>
</feature>
<protein>
    <submittedName>
        <fullName evidence="2">Uncharacterized protein</fullName>
    </submittedName>
</protein>
<evidence type="ECO:0000256" key="1">
    <source>
        <dbReference type="SAM" id="MobiDB-lite"/>
    </source>
</evidence>
<dbReference type="Proteomes" id="UP001552299">
    <property type="component" value="Unassembled WGS sequence"/>
</dbReference>
<dbReference type="AlphaFoldDB" id="A0ABD0UY70"/>
<reference evidence="2 3" key="1">
    <citation type="journal article" date="2024" name="Plant Biotechnol. J.">
        <title>Dendrobium thyrsiflorum genome and its molecular insights into genes involved in important horticultural traits.</title>
        <authorList>
            <person name="Chen B."/>
            <person name="Wang J.Y."/>
            <person name="Zheng P.J."/>
            <person name="Li K.L."/>
            <person name="Liang Y.M."/>
            <person name="Chen X.F."/>
            <person name="Zhang C."/>
            <person name="Zhao X."/>
            <person name="He X."/>
            <person name="Zhang G.Q."/>
            <person name="Liu Z.J."/>
            <person name="Xu Q."/>
        </authorList>
    </citation>
    <scope>NUCLEOTIDE SEQUENCE [LARGE SCALE GENOMIC DNA]</scope>
    <source>
        <strain evidence="2">GZMU011</strain>
    </source>
</reference>
<dbReference type="EMBL" id="JANQDX010000012">
    <property type="protein sequence ID" value="KAL0915387.1"/>
    <property type="molecule type" value="Genomic_DNA"/>
</dbReference>
<name>A0ABD0UY70_DENTH</name>
<evidence type="ECO:0000313" key="3">
    <source>
        <dbReference type="Proteomes" id="UP001552299"/>
    </source>
</evidence>
<proteinExistence type="predicted"/>
<gene>
    <name evidence="2" type="ORF">M5K25_015799</name>
</gene>